<dbReference type="RefSeq" id="XP_016644382.1">
    <property type="nucleotide sequence ID" value="XM_016786376.1"/>
</dbReference>
<accession>A0A084GB71</accession>
<dbReference type="PIRSF" id="PIRSF001093">
    <property type="entry name" value="B-hxosamndse_ab_euk"/>
    <property type="match status" value="1"/>
</dbReference>
<evidence type="ECO:0000256" key="9">
    <source>
        <dbReference type="SAM" id="SignalP"/>
    </source>
</evidence>
<comment type="caution">
    <text evidence="12">The sequence shown here is derived from an EMBL/GenBank/DDBJ whole genome shotgun (WGS) entry which is preliminary data.</text>
</comment>
<dbReference type="InterPro" id="IPR025705">
    <property type="entry name" value="Beta_hexosaminidase_sua/sub"/>
</dbReference>
<protein>
    <recommendedName>
        <fullName evidence="7">Beta-hexosaminidase</fullName>
        <ecNumber evidence="7">3.2.1.52</ecNumber>
    </recommendedName>
</protein>
<comment type="catalytic activity">
    <reaction evidence="1 7">
        <text>Hydrolysis of terminal non-reducing N-acetyl-D-hexosamine residues in N-acetyl-beta-D-hexosaminides.</text>
        <dbReference type="EC" id="3.2.1.52"/>
    </reaction>
</comment>
<dbReference type="GO" id="GO:0016020">
    <property type="term" value="C:membrane"/>
    <property type="evidence" value="ECO:0007669"/>
    <property type="project" value="TreeGrafter"/>
</dbReference>
<dbReference type="PANTHER" id="PTHR22600">
    <property type="entry name" value="BETA-HEXOSAMINIDASE"/>
    <property type="match status" value="1"/>
</dbReference>
<evidence type="ECO:0000313" key="12">
    <source>
        <dbReference type="EMBL" id="KEZ44583.1"/>
    </source>
</evidence>
<organism evidence="12 13">
    <name type="scientific">Pseudallescheria apiosperma</name>
    <name type="common">Scedosporium apiospermum</name>
    <dbReference type="NCBI Taxonomy" id="563466"/>
    <lineage>
        <taxon>Eukaryota</taxon>
        <taxon>Fungi</taxon>
        <taxon>Dikarya</taxon>
        <taxon>Ascomycota</taxon>
        <taxon>Pezizomycotina</taxon>
        <taxon>Sordariomycetes</taxon>
        <taxon>Hypocreomycetidae</taxon>
        <taxon>Microascales</taxon>
        <taxon>Microascaceae</taxon>
        <taxon>Scedosporium</taxon>
    </lineage>
</organism>
<dbReference type="Gene3D" id="3.30.379.10">
    <property type="entry name" value="Chitobiase/beta-hexosaminidase domain 2-like"/>
    <property type="match status" value="1"/>
</dbReference>
<dbReference type="InterPro" id="IPR029019">
    <property type="entry name" value="HEX_eukaryotic_N"/>
</dbReference>
<feature type="chain" id="PRO_5001775533" description="Beta-hexosaminidase" evidence="9">
    <location>
        <begin position="22"/>
        <end position="584"/>
    </location>
</feature>
<dbReference type="AlphaFoldDB" id="A0A084GB71"/>
<sequence length="584" mass="65241">MQLRLALVGAALSSLLSPAAAIWPIPQEITTGKDVLFIAQTLKITYNGGSLPYTFGFSPSPGPKCNDREIVQGGVSRALGAIFQNNFVPWKLRPRNSNFEPDVYADKKWVTSLSISHAKSNSSSCYKPLAGEVDESYTFKLTTDGEATIEAQTAVGVLRALETFVQLFYQHTTGTSWYTNLAPITISDKPKYPHRGVLLDVARNWYPVKDILRTIDALSWNKMNRLHIHVTDSQSWPLDIPAFPELSAKGAYRKGNSYSPADLAQIQEYGAHRGVEVILEIDMPGHIGSVAHSFPELIVAYNLIPYQWWCAQPPCGAFKLNNTDVDNFLEKLFDDLLPRVAPYSAYFHTGGDELNKNDSMLDEGVRSNKTEVLQPLLQKFIDVNHRRVRKAGLTPMVWEEIPMEWNVTIGKDVVVQTWLGAESVNTLTAQGHKVIDSNYNFWYLDCGRGQWLTFDNGAAFQQFYPFNDWCGPTKNWKLIYQHDPAAGLSKEQAKNVLGGELAVWSETIDPVTLDSMVWPRASAAGEVLWSGRQDAAGQNRSQYDASPRLLDMRERMVARGVGASPITMTFCSQSENPEECSYIV</sequence>
<dbReference type="VEuPathDB" id="FungiDB:SAPIO_CDS3622"/>
<dbReference type="Gene3D" id="3.20.20.80">
    <property type="entry name" value="Glycosidases"/>
    <property type="match status" value="1"/>
</dbReference>
<feature type="active site" description="Proton donor" evidence="8">
    <location>
        <position position="353"/>
    </location>
</feature>
<feature type="domain" description="Beta-hexosaminidase eukaryotic type N-terminal" evidence="11">
    <location>
        <begin position="22"/>
        <end position="167"/>
    </location>
</feature>
<evidence type="ECO:0000256" key="1">
    <source>
        <dbReference type="ARBA" id="ARBA00001231"/>
    </source>
</evidence>
<dbReference type="Pfam" id="PF00728">
    <property type="entry name" value="Glyco_hydro_20"/>
    <property type="match status" value="1"/>
</dbReference>
<keyword evidence="6 7" id="KW-0326">Glycosidase</keyword>
<evidence type="ECO:0000313" key="13">
    <source>
        <dbReference type="Proteomes" id="UP000028545"/>
    </source>
</evidence>
<dbReference type="OMA" id="GHDVVMC"/>
<feature type="signal peptide" evidence="9">
    <location>
        <begin position="1"/>
        <end position="21"/>
    </location>
</feature>
<dbReference type="OrthoDB" id="428480at2759"/>
<evidence type="ECO:0000256" key="4">
    <source>
        <dbReference type="ARBA" id="ARBA00022801"/>
    </source>
</evidence>
<proteinExistence type="inferred from homology"/>
<dbReference type="GO" id="GO:0016231">
    <property type="term" value="F:beta-N-acetylglucosaminidase activity"/>
    <property type="evidence" value="ECO:0007669"/>
    <property type="project" value="TreeGrafter"/>
</dbReference>
<dbReference type="GeneID" id="27722694"/>
<dbReference type="Proteomes" id="UP000028545">
    <property type="component" value="Unassembled WGS sequence"/>
</dbReference>
<dbReference type="HOGENOM" id="CLU_007082_0_2_1"/>
<keyword evidence="3 9" id="KW-0732">Signal</keyword>
<evidence type="ECO:0000256" key="2">
    <source>
        <dbReference type="ARBA" id="ARBA00006285"/>
    </source>
</evidence>
<dbReference type="InterPro" id="IPR017853">
    <property type="entry name" value="GH"/>
</dbReference>
<keyword evidence="5" id="KW-0325">Glycoprotein</keyword>
<dbReference type="EC" id="3.2.1.52" evidence="7"/>
<dbReference type="KEGG" id="sapo:SAPIO_CDS3622"/>
<keyword evidence="4 7" id="KW-0378">Hydrolase</keyword>
<evidence type="ECO:0000256" key="5">
    <source>
        <dbReference type="ARBA" id="ARBA00023180"/>
    </source>
</evidence>
<evidence type="ECO:0000256" key="7">
    <source>
        <dbReference type="PIRNR" id="PIRNR001093"/>
    </source>
</evidence>
<feature type="domain" description="Glycoside hydrolase family 20 catalytic" evidence="10">
    <location>
        <begin position="192"/>
        <end position="531"/>
    </location>
</feature>
<evidence type="ECO:0000259" key="10">
    <source>
        <dbReference type="Pfam" id="PF00728"/>
    </source>
</evidence>
<evidence type="ECO:0000256" key="3">
    <source>
        <dbReference type="ARBA" id="ARBA00022729"/>
    </source>
</evidence>
<dbReference type="CDD" id="cd06562">
    <property type="entry name" value="GH20_HexA_HexB-like"/>
    <property type="match status" value="1"/>
</dbReference>
<name>A0A084GB71_PSEDA</name>
<evidence type="ECO:0000256" key="6">
    <source>
        <dbReference type="ARBA" id="ARBA00023295"/>
    </source>
</evidence>
<dbReference type="SUPFAM" id="SSF51445">
    <property type="entry name" value="(Trans)glycosidases"/>
    <property type="match status" value="1"/>
</dbReference>
<dbReference type="Pfam" id="PF14845">
    <property type="entry name" value="Glycohydro_20b2"/>
    <property type="match status" value="1"/>
</dbReference>
<evidence type="ECO:0000259" key="11">
    <source>
        <dbReference type="Pfam" id="PF14845"/>
    </source>
</evidence>
<comment type="similarity">
    <text evidence="2 7">Belongs to the glycosyl hydrolase 20 family.</text>
</comment>
<dbReference type="EMBL" id="JOWA01000088">
    <property type="protein sequence ID" value="KEZ44583.1"/>
    <property type="molecule type" value="Genomic_DNA"/>
</dbReference>
<dbReference type="GO" id="GO:0030203">
    <property type="term" value="P:glycosaminoglycan metabolic process"/>
    <property type="evidence" value="ECO:0007669"/>
    <property type="project" value="TreeGrafter"/>
</dbReference>
<dbReference type="SUPFAM" id="SSF55545">
    <property type="entry name" value="beta-N-acetylhexosaminidase-like domain"/>
    <property type="match status" value="1"/>
</dbReference>
<dbReference type="GO" id="GO:0005975">
    <property type="term" value="P:carbohydrate metabolic process"/>
    <property type="evidence" value="ECO:0007669"/>
    <property type="project" value="InterPro"/>
</dbReference>
<dbReference type="PRINTS" id="PR00738">
    <property type="entry name" value="GLHYDRLASE20"/>
</dbReference>
<gene>
    <name evidence="12" type="ORF">SAPIO_CDS3622</name>
</gene>
<dbReference type="FunFam" id="3.20.20.80:FF:000063">
    <property type="entry name" value="Beta-hexosaminidase"/>
    <property type="match status" value="1"/>
</dbReference>
<keyword evidence="13" id="KW-1185">Reference proteome</keyword>
<evidence type="ECO:0000256" key="8">
    <source>
        <dbReference type="PIRSR" id="PIRSR001093-1"/>
    </source>
</evidence>
<reference evidence="12 13" key="1">
    <citation type="journal article" date="2014" name="Genome Announc.">
        <title>Draft genome sequence of the pathogenic fungus Scedosporium apiospermum.</title>
        <authorList>
            <person name="Vandeputte P."/>
            <person name="Ghamrawi S."/>
            <person name="Rechenmann M."/>
            <person name="Iltis A."/>
            <person name="Giraud S."/>
            <person name="Fleury M."/>
            <person name="Thornton C."/>
            <person name="Delhaes L."/>
            <person name="Meyer W."/>
            <person name="Papon N."/>
            <person name="Bouchara J.P."/>
        </authorList>
    </citation>
    <scope>NUCLEOTIDE SEQUENCE [LARGE SCALE GENOMIC DNA]</scope>
    <source>
        <strain evidence="12 13">IHEM 14462</strain>
    </source>
</reference>
<dbReference type="PANTHER" id="PTHR22600:SF58">
    <property type="entry name" value="BETA-HEXOSAMINIDASE"/>
    <property type="match status" value="1"/>
</dbReference>
<dbReference type="InterPro" id="IPR029018">
    <property type="entry name" value="Hex-like_dom2"/>
</dbReference>
<dbReference type="InterPro" id="IPR015883">
    <property type="entry name" value="Glyco_hydro_20_cat"/>
</dbReference>